<protein>
    <recommendedName>
        <fullName evidence="6 19">Adenosylcobinamide-GDP ribazoletransferase</fullName>
        <ecNumber evidence="5 19">2.7.8.26</ecNumber>
    </recommendedName>
    <alternativeName>
        <fullName evidence="16 19">Cobalamin synthase</fullName>
    </alternativeName>
    <alternativeName>
        <fullName evidence="15 19">Cobalamin-5'-phosphate synthase</fullName>
    </alternativeName>
</protein>
<evidence type="ECO:0000256" key="15">
    <source>
        <dbReference type="ARBA" id="ARBA00032605"/>
    </source>
</evidence>
<dbReference type="UniPathway" id="UPA00148">
    <property type="reaction ID" value="UER00238"/>
</dbReference>
<evidence type="ECO:0000256" key="17">
    <source>
        <dbReference type="ARBA" id="ARBA00048623"/>
    </source>
</evidence>
<evidence type="ECO:0000256" key="10">
    <source>
        <dbReference type="ARBA" id="ARBA00022692"/>
    </source>
</evidence>
<keyword evidence="11 19" id="KW-0460">Magnesium</keyword>
<dbReference type="Pfam" id="PF02654">
    <property type="entry name" value="CobS"/>
    <property type="match status" value="1"/>
</dbReference>
<keyword evidence="9 19" id="KW-0808">Transferase</keyword>
<evidence type="ECO:0000256" key="14">
    <source>
        <dbReference type="ARBA" id="ARBA00025228"/>
    </source>
</evidence>
<dbReference type="EMBL" id="VXRG01000175">
    <property type="protein sequence ID" value="MXY95838.1"/>
    <property type="molecule type" value="Genomic_DNA"/>
</dbReference>
<comment type="similarity">
    <text evidence="4 19">Belongs to the CobS family.</text>
</comment>
<accession>A0A6B0Z2F0</accession>
<proteinExistence type="inferred from homology"/>
<dbReference type="InterPro" id="IPR003805">
    <property type="entry name" value="CobS"/>
</dbReference>
<comment type="catalytic activity">
    <reaction evidence="18 19">
        <text>alpha-ribazole 5'-phosphate + adenosylcob(III)inamide-GDP = adenosylcob(III)alamin 5'-phosphate + GMP + H(+)</text>
        <dbReference type="Rhea" id="RHEA:23560"/>
        <dbReference type="ChEBI" id="CHEBI:15378"/>
        <dbReference type="ChEBI" id="CHEBI:57918"/>
        <dbReference type="ChEBI" id="CHEBI:58115"/>
        <dbReference type="ChEBI" id="CHEBI:60487"/>
        <dbReference type="ChEBI" id="CHEBI:60493"/>
        <dbReference type="EC" id="2.7.8.26"/>
    </reaction>
</comment>
<dbReference type="GO" id="GO:0008818">
    <property type="term" value="F:cobalamin 5'-phosphate synthase activity"/>
    <property type="evidence" value="ECO:0007669"/>
    <property type="project" value="UniProtKB-UniRule"/>
</dbReference>
<keyword evidence="7 19" id="KW-1003">Cell membrane</keyword>
<feature type="transmembrane region" description="Helical" evidence="19">
    <location>
        <begin position="44"/>
        <end position="62"/>
    </location>
</feature>
<name>A0A6B0Z2F0_9CHLR</name>
<evidence type="ECO:0000256" key="19">
    <source>
        <dbReference type="HAMAP-Rule" id="MF_00719"/>
    </source>
</evidence>
<keyword evidence="10 19" id="KW-0812">Transmembrane</keyword>
<evidence type="ECO:0000256" key="6">
    <source>
        <dbReference type="ARBA" id="ARBA00015850"/>
    </source>
</evidence>
<dbReference type="AlphaFoldDB" id="A0A6B0Z2F0"/>
<dbReference type="GO" id="GO:0005886">
    <property type="term" value="C:plasma membrane"/>
    <property type="evidence" value="ECO:0007669"/>
    <property type="project" value="UniProtKB-SubCell"/>
</dbReference>
<dbReference type="GO" id="GO:0009236">
    <property type="term" value="P:cobalamin biosynthetic process"/>
    <property type="evidence" value="ECO:0007669"/>
    <property type="project" value="UniProtKB-UniRule"/>
</dbReference>
<evidence type="ECO:0000256" key="11">
    <source>
        <dbReference type="ARBA" id="ARBA00022842"/>
    </source>
</evidence>
<feature type="transmembrane region" description="Helical" evidence="19">
    <location>
        <begin position="120"/>
        <end position="142"/>
    </location>
</feature>
<organism evidence="20">
    <name type="scientific">Caldilineaceae bacterium SB0664_bin_27</name>
    <dbReference type="NCBI Taxonomy" id="2605260"/>
    <lineage>
        <taxon>Bacteria</taxon>
        <taxon>Bacillati</taxon>
        <taxon>Chloroflexota</taxon>
        <taxon>Caldilineae</taxon>
        <taxon>Caldilineales</taxon>
        <taxon>Caldilineaceae</taxon>
    </lineage>
</organism>
<comment type="caution">
    <text evidence="20">The sequence shown here is derived from an EMBL/GenBank/DDBJ whole genome shotgun (WGS) entry which is preliminary data.</text>
</comment>
<keyword evidence="8 19" id="KW-0169">Cobalamin biosynthesis</keyword>
<evidence type="ECO:0000256" key="8">
    <source>
        <dbReference type="ARBA" id="ARBA00022573"/>
    </source>
</evidence>
<evidence type="ECO:0000256" key="3">
    <source>
        <dbReference type="ARBA" id="ARBA00004663"/>
    </source>
</evidence>
<dbReference type="PANTHER" id="PTHR34148">
    <property type="entry name" value="ADENOSYLCOBINAMIDE-GDP RIBAZOLETRANSFERASE"/>
    <property type="match status" value="1"/>
</dbReference>
<dbReference type="PANTHER" id="PTHR34148:SF1">
    <property type="entry name" value="ADENOSYLCOBINAMIDE-GDP RIBAZOLETRANSFERASE"/>
    <property type="match status" value="1"/>
</dbReference>
<sequence>MARFRRPGRTVRTVLISVGVAFQFLTVVPLPLRRTVTPAELGMSVTFFPLVGLLIGFLLFGLHGILSAIFPVTVAAAILVAIWIACSGALHFDGLLDAVDGLLGGRTPEDRMRILRDERVGAFAVAAGGIMILLKFAAIAGIGAAAGLIFVPVVGRWLTSMGVVLFSYARTDGLGRDMKDNAGWPQAVGATAIAAAALGILAPSVGLAATGAAVILACFSGWLLVSFTLSRIPGLTGDIYGALCEVGETVCIVTLAANWAA</sequence>
<evidence type="ECO:0000313" key="20">
    <source>
        <dbReference type="EMBL" id="MXY95838.1"/>
    </source>
</evidence>
<gene>
    <name evidence="19" type="primary">cobS</name>
    <name evidence="20" type="ORF">F4Y42_20555</name>
</gene>
<reference evidence="20" key="1">
    <citation type="submission" date="2019-09" db="EMBL/GenBank/DDBJ databases">
        <title>Characterisation of the sponge microbiome using genome-centric metagenomics.</title>
        <authorList>
            <person name="Engelberts J.P."/>
            <person name="Robbins S.J."/>
            <person name="De Goeij J.M."/>
            <person name="Aranda M."/>
            <person name="Bell S.C."/>
            <person name="Webster N.S."/>
        </authorList>
    </citation>
    <scope>NUCLEOTIDE SEQUENCE</scope>
    <source>
        <strain evidence="20">SB0664_bin_27</strain>
    </source>
</reference>
<evidence type="ECO:0000256" key="16">
    <source>
        <dbReference type="ARBA" id="ARBA00032853"/>
    </source>
</evidence>
<comment type="pathway">
    <text evidence="3 19">Cofactor biosynthesis; adenosylcobalamin biosynthesis; adenosylcobalamin from cob(II)yrinate a,c-diamide: step 7/7.</text>
</comment>
<evidence type="ECO:0000256" key="12">
    <source>
        <dbReference type="ARBA" id="ARBA00022989"/>
    </source>
</evidence>
<feature type="transmembrane region" description="Helical" evidence="19">
    <location>
        <begin position="207"/>
        <end position="225"/>
    </location>
</feature>
<comment type="function">
    <text evidence="14 19">Joins adenosylcobinamide-GDP and alpha-ribazole to generate adenosylcobalamin (Ado-cobalamin). Also synthesizes adenosylcobalamin 5'-phosphate from adenosylcobinamide-GDP and alpha-ribazole 5'-phosphate.</text>
</comment>
<dbReference type="HAMAP" id="MF_00719">
    <property type="entry name" value="CobS"/>
    <property type="match status" value="1"/>
</dbReference>
<evidence type="ECO:0000256" key="18">
    <source>
        <dbReference type="ARBA" id="ARBA00049504"/>
    </source>
</evidence>
<evidence type="ECO:0000256" key="9">
    <source>
        <dbReference type="ARBA" id="ARBA00022679"/>
    </source>
</evidence>
<evidence type="ECO:0000256" key="7">
    <source>
        <dbReference type="ARBA" id="ARBA00022475"/>
    </source>
</evidence>
<evidence type="ECO:0000256" key="1">
    <source>
        <dbReference type="ARBA" id="ARBA00001946"/>
    </source>
</evidence>
<comment type="cofactor">
    <cofactor evidence="1 19">
        <name>Mg(2+)</name>
        <dbReference type="ChEBI" id="CHEBI:18420"/>
    </cofactor>
</comment>
<feature type="transmembrane region" description="Helical" evidence="19">
    <location>
        <begin position="12"/>
        <end position="32"/>
    </location>
</feature>
<evidence type="ECO:0000256" key="13">
    <source>
        <dbReference type="ARBA" id="ARBA00023136"/>
    </source>
</evidence>
<evidence type="ECO:0000256" key="2">
    <source>
        <dbReference type="ARBA" id="ARBA00004651"/>
    </source>
</evidence>
<dbReference type="EC" id="2.7.8.26" evidence="5 19"/>
<evidence type="ECO:0000256" key="5">
    <source>
        <dbReference type="ARBA" id="ARBA00013200"/>
    </source>
</evidence>
<feature type="transmembrane region" description="Helical" evidence="19">
    <location>
        <begin position="68"/>
        <end position="86"/>
    </location>
</feature>
<comment type="subcellular location">
    <subcellularLocation>
        <location evidence="2 19">Cell membrane</location>
        <topology evidence="2 19">Multi-pass membrane protein</topology>
    </subcellularLocation>
</comment>
<dbReference type="GO" id="GO:0051073">
    <property type="term" value="F:adenosylcobinamide-GDP ribazoletransferase activity"/>
    <property type="evidence" value="ECO:0007669"/>
    <property type="project" value="UniProtKB-UniRule"/>
</dbReference>
<evidence type="ECO:0000256" key="4">
    <source>
        <dbReference type="ARBA" id="ARBA00010561"/>
    </source>
</evidence>
<comment type="catalytic activity">
    <reaction evidence="17 19">
        <text>alpha-ribazole + adenosylcob(III)inamide-GDP = adenosylcob(III)alamin + GMP + H(+)</text>
        <dbReference type="Rhea" id="RHEA:16049"/>
        <dbReference type="ChEBI" id="CHEBI:10329"/>
        <dbReference type="ChEBI" id="CHEBI:15378"/>
        <dbReference type="ChEBI" id="CHEBI:18408"/>
        <dbReference type="ChEBI" id="CHEBI:58115"/>
        <dbReference type="ChEBI" id="CHEBI:60487"/>
        <dbReference type="EC" id="2.7.8.26"/>
    </reaction>
</comment>
<keyword evidence="13 19" id="KW-0472">Membrane</keyword>
<feature type="transmembrane region" description="Helical" evidence="19">
    <location>
        <begin position="148"/>
        <end position="169"/>
    </location>
</feature>
<keyword evidence="12 19" id="KW-1133">Transmembrane helix</keyword>
<feature type="transmembrane region" description="Helical" evidence="19">
    <location>
        <begin position="181"/>
        <end position="201"/>
    </location>
</feature>